<accession>A0A194AJE1</accession>
<protein>
    <submittedName>
        <fullName evidence="4">Heavy metal transporter</fullName>
    </submittedName>
</protein>
<dbReference type="SUPFAM" id="SSF47781">
    <property type="entry name" value="RuvA domain 2-like"/>
    <property type="match status" value="1"/>
</dbReference>
<dbReference type="AlphaFoldDB" id="A0A194AJE1"/>
<evidence type="ECO:0000313" key="5">
    <source>
        <dbReference type="Proteomes" id="UP000095200"/>
    </source>
</evidence>
<evidence type="ECO:0000256" key="2">
    <source>
        <dbReference type="ARBA" id="ARBA00022840"/>
    </source>
</evidence>
<dbReference type="Pfam" id="PF14520">
    <property type="entry name" value="HHH_5"/>
    <property type="match status" value="1"/>
</dbReference>
<dbReference type="InterPro" id="IPR041451">
    <property type="entry name" value="RecD2_SH13"/>
</dbReference>
<dbReference type="SMART" id="SM00382">
    <property type="entry name" value="AAA"/>
    <property type="match status" value="1"/>
</dbReference>
<dbReference type="STRING" id="1592317.DPF_1581"/>
<dbReference type="OrthoDB" id="9763659at2"/>
<dbReference type="HAMAP" id="MF_01488">
    <property type="entry name" value="RecD2"/>
    <property type="match status" value="1"/>
</dbReference>
<dbReference type="GO" id="GO:0009338">
    <property type="term" value="C:exodeoxyribonuclease V complex"/>
    <property type="evidence" value="ECO:0007669"/>
    <property type="project" value="TreeGrafter"/>
</dbReference>
<evidence type="ECO:0000256" key="1">
    <source>
        <dbReference type="ARBA" id="ARBA00022741"/>
    </source>
</evidence>
<dbReference type="Pfam" id="PF23139">
    <property type="entry name" value="OB_YrrC"/>
    <property type="match status" value="1"/>
</dbReference>
<reference evidence="5" key="1">
    <citation type="submission" date="2016-06" db="EMBL/GenBank/DDBJ databases">
        <title>Draft genome sequence of Desulfoplanes formicivorans strain Pf12B.</title>
        <authorList>
            <person name="Watanabe M."/>
            <person name="Kojima H."/>
            <person name="Fukui M."/>
        </authorList>
    </citation>
    <scope>NUCLEOTIDE SEQUENCE [LARGE SCALE GENOMIC DNA]</scope>
    <source>
        <strain evidence="5">Pf12B</strain>
    </source>
</reference>
<sequence length="730" mass="81510">MTQDSTSTRTLKGEVATIVFANSENGFVIARLRARGEPGQVTVVGTLGEVVPGEMLELTGTWKEHPKFGRQFQAETCVQVLPATINGIRRYLSSGCIKGIGPTMAGKLVEHFGARVLDILDEDPQQLLKVPGLGKKTLVKIRESWEKQREIRSLMLFLQEYGIAPTFAGKIFKRYGIQAVERLKQDPYQLVYEIRGIGFATADAMALKLGFAQDSPQRVQAGIMYVLYQQGERGHLFYPADALLEKAAHALGDIDAPLLQEGLVRLQEAKRIVVEDLPQQDVHQAVYPHFFYRMEREIVSRLQAIASHRVHVDEDKLAGVIREQEARSRVTLSPEQREAVLGACENNIYIITGGPGTGKTTITRMVARALSSLGLEVKLAAPTGRAAKRLAEATGRSASTIHRLLKYDPVGSDGFVFNEDKKLKVDALIVDEVSMLDCVLCLHLLRALPLTCRIVLVGDVNQLPSVGPGNLLRDCLESGVLPHKRLTTIFRQARESMIVVNAHRINEGEFPLGATRPVPQADFFWVENDDPLRIQQLIVKTACERIPEVYGLDPMRDVQVLTPMHKGDVGTQTLNSLLQERLNPHGPEIARGQRKYRVGDRVLQMRNNYDKDVFNGDLGWIVSLDPKAETLQIDFEGREVEYGFDELDELSLAYAVSVHKSQGSEYPAVIMPVVTQHYMLLQRNLIYTGLTRARKLAVMLGSHRALSIGLSNKDSSKRFTHLVYRLQEEF</sequence>
<dbReference type="PANTHER" id="PTHR43788:SF6">
    <property type="entry name" value="DNA HELICASE B"/>
    <property type="match status" value="1"/>
</dbReference>
<dbReference type="InterPro" id="IPR029493">
    <property type="entry name" value="RecD2-like_HHH"/>
</dbReference>
<dbReference type="GO" id="GO:0017116">
    <property type="term" value="F:single-stranded DNA helicase activity"/>
    <property type="evidence" value="ECO:0007669"/>
    <property type="project" value="TreeGrafter"/>
</dbReference>
<dbReference type="SUPFAM" id="SSF52540">
    <property type="entry name" value="P-loop containing nucleoside triphosphate hydrolases"/>
    <property type="match status" value="2"/>
</dbReference>
<dbReference type="GO" id="GO:0006310">
    <property type="term" value="P:DNA recombination"/>
    <property type="evidence" value="ECO:0007669"/>
    <property type="project" value="InterPro"/>
</dbReference>
<organism evidence="4 5">
    <name type="scientific">Desulfoplanes formicivorans</name>
    <dbReference type="NCBI Taxonomy" id="1592317"/>
    <lineage>
        <taxon>Bacteria</taxon>
        <taxon>Pseudomonadati</taxon>
        <taxon>Thermodesulfobacteriota</taxon>
        <taxon>Desulfovibrionia</taxon>
        <taxon>Desulfovibrionales</taxon>
        <taxon>Desulfoplanaceae</taxon>
        <taxon>Desulfoplanes</taxon>
    </lineage>
</organism>
<dbReference type="Gene3D" id="1.10.150.20">
    <property type="entry name" value="5' to 3' exonuclease, C-terminal subdomain"/>
    <property type="match status" value="1"/>
</dbReference>
<dbReference type="Gene3D" id="1.10.10.2220">
    <property type="match status" value="1"/>
</dbReference>
<dbReference type="InterPro" id="IPR006345">
    <property type="entry name" value="RecD2"/>
</dbReference>
<dbReference type="GO" id="GO:0005524">
    <property type="term" value="F:ATP binding"/>
    <property type="evidence" value="ECO:0007669"/>
    <property type="project" value="UniProtKB-KW"/>
</dbReference>
<evidence type="ECO:0000259" key="3">
    <source>
        <dbReference type="SMART" id="SM00382"/>
    </source>
</evidence>
<dbReference type="CDD" id="cd17933">
    <property type="entry name" value="DEXSc_RecD-like"/>
    <property type="match status" value="1"/>
</dbReference>
<dbReference type="PANTHER" id="PTHR43788">
    <property type="entry name" value="DNA2/NAM7 HELICASE FAMILY MEMBER"/>
    <property type="match status" value="1"/>
</dbReference>
<evidence type="ECO:0000313" key="4">
    <source>
        <dbReference type="EMBL" id="GAU08864.1"/>
    </source>
</evidence>
<dbReference type="Gene3D" id="3.40.50.300">
    <property type="entry name" value="P-loop containing nucleotide triphosphate hydrolases"/>
    <property type="match status" value="2"/>
</dbReference>
<name>A0A194AJE1_9BACT</name>
<dbReference type="GO" id="GO:0043139">
    <property type="term" value="F:5'-3' DNA helicase activity"/>
    <property type="evidence" value="ECO:0007669"/>
    <property type="project" value="InterPro"/>
</dbReference>
<dbReference type="Proteomes" id="UP000095200">
    <property type="component" value="Unassembled WGS sequence"/>
</dbReference>
<dbReference type="CDD" id="cd18809">
    <property type="entry name" value="SF1_C_RecD"/>
    <property type="match status" value="1"/>
</dbReference>
<dbReference type="InterPro" id="IPR010994">
    <property type="entry name" value="RuvA_2-like"/>
</dbReference>
<feature type="domain" description="AAA+ ATPase" evidence="3">
    <location>
        <begin position="345"/>
        <end position="487"/>
    </location>
</feature>
<keyword evidence="1" id="KW-0547">Nucleotide-binding</keyword>
<dbReference type="Gene3D" id="2.30.30.940">
    <property type="match status" value="1"/>
</dbReference>
<dbReference type="Pfam" id="PF18335">
    <property type="entry name" value="SH3_13"/>
    <property type="match status" value="1"/>
</dbReference>
<dbReference type="InterPro" id="IPR055446">
    <property type="entry name" value="RecD2_N_OB"/>
</dbReference>
<dbReference type="GO" id="GO:0003677">
    <property type="term" value="F:DNA binding"/>
    <property type="evidence" value="ECO:0007669"/>
    <property type="project" value="InterPro"/>
</dbReference>
<dbReference type="InterPro" id="IPR003593">
    <property type="entry name" value="AAA+_ATPase"/>
</dbReference>
<dbReference type="Pfam" id="PF14490">
    <property type="entry name" value="HHH_RecD2"/>
    <property type="match status" value="1"/>
</dbReference>
<dbReference type="InterPro" id="IPR027785">
    <property type="entry name" value="UvrD-like_helicase_C"/>
</dbReference>
<proteinExistence type="inferred from homology"/>
<comment type="caution">
    <text evidence="4">The sequence shown here is derived from an EMBL/GenBank/DDBJ whole genome shotgun (WGS) entry which is preliminary data.</text>
</comment>
<dbReference type="EMBL" id="BDFE01000015">
    <property type="protein sequence ID" value="GAU08864.1"/>
    <property type="molecule type" value="Genomic_DNA"/>
</dbReference>
<dbReference type="Pfam" id="PF13538">
    <property type="entry name" value="UvrD_C_2"/>
    <property type="match status" value="1"/>
</dbReference>
<dbReference type="InterPro" id="IPR050534">
    <property type="entry name" value="Coronavir_polyprotein_1ab"/>
</dbReference>
<keyword evidence="5" id="KW-1185">Reference proteome</keyword>
<dbReference type="RefSeq" id="WP_069858705.1">
    <property type="nucleotide sequence ID" value="NZ_BDFE01000015.1"/>
</dbReference>
<keyword evidence="2" id="KW-0067">ATP-binding</keyword>
<dbReference type="NCBIfam" id="TIGR01448">
    <property type="entry name" value="recD_rel"/>
    <property type="match status" value="1"/>
</dbReference>
<dbReference type="InterPro" id="IPR027417">
    <property type="entry name" value="P-loop_NTPase"/>
</dbReference>
<gene>
    <name evidence="4" type="ORF">DPF_1581</name>
</gene>
<dbReference type="Pfam" id="PF13245">
    <property type="entry name" value="AAA_19"/>
    <property type="match status" value="1"/>
</dbReference>